<feature type="domain" description="DUF374" evidence="2">
    <location>
        <begin position="71"/>
        <end position="142"/>
    </location>
</feature>
<evidence type="ECO:0000259" key="2">
    <source>
        <dbReference type="Pfam" id="PF04028"/>
    </source>
</evidence>
<evidence type="ECO:0000313" key="4">
    <source>
        <dbReference type="Proteomes" id="UP000199759"/>
    </source>
</evidence>
<organism evidence="3 4">
    <name type="scientific">Maricaulis salignorans</name>
    <dbReference type="NCBI Taxonomy" id="144026"/>
    <lineage>
        <taxon>Bacteria</taxon>
        <taxon>Pseudomonadati</taxon>
        <taxon>Pseudomonadota</taxon>
        <taxon>Alphaproteobacteria</taxon>
        <taxon>Maricaulales</taxon>
        <taxon>Maricaulaceae</taxon>
        <taxon>Maricaulis</taxon>
    </lineage>
</organism>
<dbReference type="EMBL" id="FNHG01000031">
    <property type="protein sequence ID" value="SDM90183.1"/>
    <property type="molecule type" value="Genomic_DNA"/>
</dbReference>
<evidence type="ECO:0000313" key="3">
    <source>
        <dbReference type="EMBL" id="SDM90183.1"/>
    </source>
</evidence>
<reference evidence="3 4" key="1">
    <citation type="submission" date="2016-10" db="EMBL/GenBank/DDBJ databases">
        <authorList>
            <person name="de Groot N.N."/>
        </authorList>
    </citation>
    <scope>NUCLEOTIDE SEQUENCE [LARGE SCALE GENOMIC DNA]</scope>
    <source>
        <strain evidence="3 4">DSM 16077</strain>
    </source>
</reference>
<dbReference type="InterPro" id="IPR007172">
    <property type="entry name" value="DUF374"/>
</dbReference>
<sequence length="256" mass="28501">MLKRLLSKPWGQEIAAFLALLYVESVRRSIRWEVRNGDYVQQVWDENLPILGCVWHGRVLMALQAWNQHYDRMVALASRSREGDIGSRFARWYKVGLVRGSSRNARKPEASKGGEAAYRAMVNHLSQGGSGAVTPDGPRGPRMRAGYGAIRMARDSGVPIVPVTWSTRRKTVLHKAWDKHCLPHFFTRGIIIWGDPIHVAKTATAEEMEAARLLLETRLNELTREADEAVGGEIIEPDSAVRPGTGALAGVRETTP</sequence>
<name>A0A1G9X196_9PROT</name>
<dbReference type="OrthoDB" id="9810508at2"/>
<feature type="region of interest" description="Disordered" evidence="1">
    <location>
        <begin position="237"/>
        <end position="256"/>
    </location>
</feature>
<protein>
    <recommendedName>
        <fullName evidence="2">DUF374 domain-containing protein</fullName>
    </recommendedName>
</protein>
<accession>A0A1G9X196</accession>
<dbReference type="CDD" id="cd07983">
    <property type="entry name" value="LPLAT_DUF374-like"/>
    <property type="match status" value="1"/>
</dbReference>
<dbReference type="Proteomes" id="UP000199759">
    <property type="component" value="Unassembled WGS sequence"/>
</dbReference>
<evidence type="ECO:0000256" key="1">
    <source>
        <dbReference type="SAM" id="MobiDB-lite"/>
    </source>
</evidence>
<proteinExistence type="predicted"/>
<gene>
    <name evidence="3" type="ORF">SAMN04488568_13111</name>
</gene>
<dbReference type="Pfam" id="PF04028">
    <property type="entry name" value="DUF374"/>
    <property type="match status" value="1"/>
</dbReference>
<keyword evidence="4" id="KW-1185">Reference proteome</keyword>
<dbReference type="STRING" id="144026.SAMN04488568_13111"/>
<dbReference type="RefSeq" id="WP_091771944.1">
    <property type="nucleotide sequence ID" value="NZ_FNHG01000031.1"/>
</dbReference>
<dbReference type="AlphaFoldDB" id="A0A1G9X196"/>